<keyword evidence="4" id="KW-0804">Transcription</keyword>
<dbReference type="OrthoDB" id="799938at2"/>
<keyword evidence="7" id="KW-0240">DNA-directed RNA polymerase</keyword>
<dbReference type="InterPro" id="IPR013324">
    <property type="entry name" value="RNA_pol_sigma_r3/r4-like"/>
</dbReference>
<dbReference type="Gene3D" id="1.10.1740.10">
    <property type="match status" value="1"/>
</dbReference>
<sequence>MDERLLLRQIASGNERAFRIIFDRYRTTIYTYVLKIIKSEQKAEEILHDTFLKLWQQQNTTEIENLEAYLRVVARNATLKALRKSALDAKMALAVQADTVNAYSESEETIIGKEAEQILAQGISLLPPQQKLVYELCRFNGLKYNQVAEKLSISPLTVKTHMQHALRFLRQYYLDKQISIILLLYLLS</sequence>
<evidence type="ECO:0000259" key="6">
    <source>
        <dbReference type="Pfam" id="PF08281"/>
    </source>
</evidence>
<dbReference type="SUPFAM" id="SSF88659">
    <property type="entry name" value="Sigma3 and sigma4 domains of RNA polymerase sigma factors"/>
    <property type="match status" value="1"/>
</dbReference>
<dbReference type="InterPro" id="IPR036388">
    <property type="entry name" value="WH-like_DNA-bd_sf"/>
</dbReference>
<dbReference type="Pfam" id="PF04542">
    <property type="entry name" value="Sigma70_r2"/>
    <property type="match status" value="1"/>
</dbReference>
<dbReference type="Gene3D" id="1.10.10.10">
    <property type="entry name" value="Winged helix-like DNA-binding domain superfamily/Winged helix DNA-binding domain"/>
    <property type="match status" value="1"/>
</dbReference>
<evidence type="ECO:0000313" key="7">
    <source>
        <dbReference type="EMBL" id="GEP98785.1"/>
    </source>
</evidence>
<dbReference type="Proteomes" id="UP000321436">
    <property type="component" value="Unassembled WGS sequence"/>
</dbReference>
<dbReference type="NCBIfam" id="TIGR02937">
    <property type="entry name" value="sigma70-ECF"/>
    <property type="match status" value="1"/>
</dbReference>
<dbReference type="InterPro" id="IPR013249">
    <property type="entry name" value="RNA_pol_sigma70_r4_t2"/>
</dbReference>
<feature type="domain" description="RNA polymerase sigma-70 region 2" evidence="5">
    <location>
        <begin position="22"/>
        <end position="85"/>
    </location>
</feature>
<keyword evidence="2" id="KW-0805">Transcription regulation</keyword>
<keyword evidence="3" id="KW-0731">Sigma factor</keyword>
<keyword evidence="8" id="KW-1185">Reference proteome</keyword>
<dbReference type="InterPro" id="IPR013325">
    <property type="entry name" value="RNA_pol_sigma_r2"/>
</dbReference>
<dbReference type="AlphaFoldDB" id="A0A512RSW5"/>
<name>A0A512RSW5_9BACT</name>
<gene>
    <name evidence="7" type="ORF">CCY01nite_50450</name>
</gene>
<dbReference type="GO" id="GO:0016987">
    <property type="term" value="F:sigma factor activity"/>
    <property type="evidence" value="ECO:0007669"/>
    <property type="project" value="UniProtKB-KW"/>
</dbReference>
<evidence type="ECO:0000256" key="3">
    <source>
        <dbReference type="ARBA" id="ARBA00023082"/>
    </source>
</evidence>
<accession>A0A512RSW5</accession>
<dbReference type="GO" id="GO:0006352">
    <property type="term" value="P:DNA-templated transcription initiation"/>
    <property type="evidence" value="ECO:0007669"/>
    <property type="project" value="InterPro"/>
</dbReference>
<feature type="domain" description="RNA polymerase sigma factor 70 region 4 type 2" evidence="6">
    <location>
        <begin position="118"/>
        <end position="169"/>
    </location>
</feature>
<dbReference type="PANTHER" id="PTHR43133">
    <property type="entry name" value="RNA POLYMERASE ECF-TYPE SIGMA FACTO"/>
    <property type="match status" value="1"/>
</dbReference>
<evidence type="ECO:0000313" key="8">
    <source>
        <dbReference type="Proteomes" id="UP000321436"/>
    </source>
</evidence>
<dbReference type="GO" id="GO:0000428">
    <property type="term" value="C:DNA-directed RNA polymerase complex"/>
    <property type="evidence" value="ECO:0007669"/>
    <property type="project" value="UniProtKB-KW"/>
</dbReference>
<dbReference type="EMBL" id="BKAU01000009">
    <property type="protein sequence ID" value="GEP98785.1"/>
    <property type="molecule type" value="Genomic_DNA"/>
</dbReference>
<dbReference type="InterPro" id="IPR014284">
    <property type="entry name" value="RNA_pol_sigma-70_dom"/>
</dbReference>
<dbReference type="InterPro" id="IPR039425">
    <property type="entry name" value="RNA_pol_sigma-70-like"/>
</dbReference>
<evidence type="ECO:0000256" key="4">
    <source>
        <dbReference type="ARBA" id="ARBA00023163"/>
    </source>
</evidence>
<dbReference type="SUPFAM" id="SSF88946">
    <property type="entry name" value="Sigma2 domain of RNA polymerase sigma factors"/>
    <property type="match status" value="1"/>
</dbReference>
<organism evidence="7 8">
    <name type="scientific">Chitinophaga cymbidii</name>
    <dbReference type="NCBI Taxonomy" id="1096750"/>
    <lineage>
        <taxon>Bacteria</taxon>
        <taxon>Pseudomonadati</taxon>
        <taxon>Bacteroidota</taxon>
        <taxon>Chitinophagia</taxon>
        <taxon>Chitinophagales</taxon>
        <taxon>Chitinophagaceae</taxon>
        <taxon>Chitinophaga</taxon>
    </lineage>
</organism>
<reference evidence="7 8" key="1">
    <citation type="submission" date="2019-07" db="EMBL/GenBank/DDBJ databases">
        <title>Whole genome shotgun sequence of Chitinophaga cymbidii NBRC 109752.</title>
        <authorList>
            <person name="Hosoyama A."/>
            <person name="Uohara A."/>
            <person name="Ohji S."/>
            <person name="Ichikawa N."/>
        </authorList>
    </citation>
    <scope>NUCLEOTIDE SEQUENCE [LARGE SCALE GENOMIC DNA]</scope>
    <source>
        <strain evidence="7 8">NBRC 109752</strain>
    </source>
</reference>
<dbReference type="InterPro" id="IPR014327">
    <property type="entry name" value="RNA_pol_sigma70_bacteroid"/>
</dbReference>
<dbReference type="NCBIfam" id="TIGR02985">
    <property type="entry name" value="Sig70_bacteroi1"/>
    <property type="match status" value="1"/>
</dbReference>
<evidence type="ECO:0000256" key="2">
    <source>
        <dbReference type="ARBA" id="ARBA00023015"/>
    </source>
</evidence>
<dbReference type="GO" id="GO:0003677">
    <property type="term" value="F:DNA binding"/>
    <property type="evidence" value="ECO:0007669"/>
    <property type="project" value="InterPro"/>
</dbReference>
<proteinExistence type="inferred from homology"/>
<dbReference type="InterPro" id="IPR007627">
    <property type="entry name" value="RNA_pol_sigma70_r2"/>
</dbReference>
<dbReference type="PANTHER" id="PTHR43133:SF46">
    <property type="entry name" value="RNA POLYMERASE SIGMA-70 FACTOR ECF SUBFAMILY"/>
    <property type="match status" value="1"/>
</dbReference>
<evidence type="ECO:0000259" key="5">
    <source>
        <dbReference type="Pfam" id="PF04542"/>
    </source>
</evidence>
<comment type="caution">
    <text evidence="7">The sequence shown here is derived from an EMBL/GenBank/DDBJ whole genome shotgun (WGS) entry which is preliminary data.</text>
</comment>
<dbReference type="Pfam" id="PF08281">
    <property type="entry name" value="Sigma70_r4_2"/>
    <property type="match status" value="1"/>
</dbReference>
<dbReference type="RefSeq" id="WP_146867413.1">
    <property type="nucleotide sequence ID" value="NZ_BKAU01000009.1"/>
</dbReference>
<protein>
    <submittedName>
        <fullName evidence="7">DNA-directed RNA polymerase sigma-70 factor</fullName>
    </submittedName>
</protein>
<evidence type="ECO:0000256" key="1">
    <source>
        <dbReference type="ARBA" id="ARBA00010641"/>
    </source>
</evidence>
<comment type="similarity">
    <text evidence="1">Belongs to the sigma-70 factor family. ECF subfamily.</text>
</comment>